<keyword evidence="6" id="KW-0732">Signal</keyword>
<evidence type="ECO:0000256" key="6">
    <source>
        <dbReference type="ARBA" id="ARBA00022729"/>
    </source>
</evidence>
<keyword evidence="9" id="KW-0067">ATP-binding</keyword>
<keyword evidence="14" id="KW-0675">Receptor</keyword>
<evidence type="ECO:0000256" key="5">
    <source>
        <dbReference type="ARBA" id="ARBA00022692"/>
    </source>
</evidence>
<name>A0ABR2GUD2_9EUKA</name>
<dbReference type="InterPro" id="IPR055163">
    <property type="entry name" value="ALK/LTK-like_GRD"/>
</dbReference>
<evidence type="ECO:0000313" key="20">
    <source>
        <dbReference type="Proteomes" id="UP001470230"/>
    </source>
</evidence>
<feature type="domain" description="ALK/LTK-like glycine-rich" evidence="18">
    <location>
        <begin position="483"/>
        <end position="767"/>
    </location>
</feature>
<dbReference type="EMBL" id="JAPFFF010000059">
    <property type="protein sequence ID" value="KAK8837553.1"/>
    <property type="molecule type" value="Genomic_DNA"/>
</dbReference>
<dbReference type="Proteomes" id="UP001470230">
    <property type="component" value="Unassembled WGS sequence"/>
</dbReference>
<keyword evidence="10" id="KW-1133">Transmembrane helix</keyword>
<evidence type="ECO:0000256" key="12">
    <source>
        <dbReference type="ARBA" id="ARBA00023137"/>
    </source>
</evidence>
<evidence type="ECO:0000313" key="19">
    <source>
        <dbReference type="EMBL" id="KAK8837553.1"/>
    </source>
</evidence>
<evidence type="ECO:0000256" key="3">
    <source>
        <dbReference type="ARBA" id="ARBA00022475"/>
    </source>
</evidence>
<evidence type="ECO:0000256" key="11">
    <source>
        <dbReference type="ARBA" id="ARBA00023136"/>
    </source>
</evidence>
<evidence type="ECO:0000256" key="9">
    <source>
        <dbReference type="ARBA" id="ARBA00022840"/>
    </source>
</evidence>
<keyword evidence="5" id="KW-0812">Transmembrane</keyword>
<keyword evidence="7" id="KW-0547">Nucleotide-binding</keyword>
<keyword evidence="20" id="KW-1185">Reference proteome</keyword>
<feature type="coiled-coil region" evidence="16">
    <location>
        <begin position="263"/>
        <end position="371"/>
    </location>
</feature>
<comment type="caution">
    <text evidence="19">The sequence shown here is derived from an EMBL/GenBank/DDBJ whole genome shotgun (WGS) entry which is preliminary data.</text>
</comment>
<evidence type="ECO:0000256" key="1">
    <source>
        <dbReference type="ARBA" id="ARBA00004251"/>
    </source>
</evidence>
<keyword evidence="15" id="KW-0325">Glycoprotein</keyword>
<dbReference type="Pfam" id="PF12810">
    <property type="entry name" value="ALK_LTK_GRD"/>
    <property type="match status" value="1"/>
</dbReference>
<evidence type="ECO:0000256" key="14">
    <source>
        <dbReference type="ARBA" id="ARBA00023170"/>
    </source>
</evidence>
<evidence type="ECO:0000259" key="18">
    <source>
        <dbReference type="Pfam" id="PF12810"/>
    </source>
</evidence>
<proteinExistence type="predicted"/>
<evidence type="ECO:0000256" key="15">
    <source>
        <dbReference type="ARBA" id="ARBA00023180"/>
    </source>
</evidence>
<sequence length="769" mass="84671">MNKTLSQDTDDLEKSTNLNDDNYENDDLISFQLGSKLINLYYSHLTKYSKRIRDKYLFNDVIEQFPQEIRQFQEEFQLSLESVYSFFQILQENANIKENLILQYNQCADLLKISKYLEIRKLYKVTKDYIKSHTSDVDFSIQIIQHEIDKFKETGKTEYEINSEIEDILSTQIKQSLSNEKFADLPISIIYRIVEKSSFIGLSSDDLFDFIKKSVKKFYLLFQFVDVKKLSENRLVEILDLYENMDKDGQQYFNYLPFNFSIFKEMMGKKTDLEERLESQQSKMCEFEEQVKLLQKQFSDSEATQRSKIDEFELTIKNLQKQLDDSRQANEQLQNQLKTSEDEKCQITQKLADSEKEKQEIQEKMKEYLSSIKGEISASVKKGLVVSARILLILKGGSLDVSRSKYIISEIGAKTIGANAYVKGEAITSLEMDTIDFICKPGAYFVRCIVFDTDGRSAEFVSNKVATSGTSVLLGYNGRKPAEFSLYRGKYKLEVWGAKGGDSVGTRATDVISNSNGQGGLGGYSRGTLQLNESEKIYVFVGGAGGPGDSRDGEEAIGGYPDGGGTKTGHRLSATCVPGTGGGSTSIRVSKSSDYHRVIVAGGGGGASGDSCKTSSGGFGGGTRGGFCHYEDRWLEQGAGTQTGSTCGRGYGDEGDPGDFGKGATGKYRQGCDSGGGGGGGWYGGGSGGYGNCWHCSSGGGGSGWIFTSDSFSAWRSGDPSKASNFLLGSSFYLSDAQTFAGKNEFPRPDGNGTEQGHSGNGYAKITPQ</sequence>
<accession>A0ABR2GUD2</accession>
<evidence type="ECO:0000256" key="10">
    <source>
        <dbReference type="ARBA" id="ARBA00022989"/>
    </source>
</evidence>
<evidence type="ECO:0000256" key="4">
    <source>
        <dbReference type="ARBA" id="ARBA00022679"/>
    </source>
</evidence>
<evidence type="ECO:0000256" key="2">
    <source>
        <dbReference type="ARBA" id="ARBA00011902"/>
    </source>
</evidence>
<evidence type="ECO:0000256" key="13">
    <source>
        <dbReference type="ARBA" id="ARBA00023157"/>
    </source>
</evidence>
<evidence type="ECO:0000256" key="16">
    <source>
        <dbReference type="SAM" id="Coils"/>
    </source>
</evidence>
<keyword evidence="11" id="KW-0472">Membrane</keyword>
<gene>
    <name evidence="19" type="ORF">M9Y10_036553</name>
</gene>
<evidence type="ECO:0000256" key="8">
    <source>
        <dbReference type="ARBA" id="ARBA00022777"/>
    </source>
</evidence>
<evidence type="ECO:0000256" key="17">
    <source>
        <dbReference type="SAM" id="MobiDB-lite"/>
    </source>
</evidence>
<evidence type="ECO:0000256" key="7">
    <source>
        <dbReference type="ARBA" id="ARBA00022741"/>
    </source>
</evidence>
<protein>
    <recommendedName>
        <fullName evidence="2">receptor protein-tyrosine kinase</fullName>
        <ecNumber evidence="2">2.7.10.1</ecNumber>
    </recommendedName>
</protein>
<keyword evidence="12" id="KW-0829">Tyrosine-protein kinase</keyword>
<dbReference type="EC" id="2.7.10.1" evidence="2"/>
<feature type="region of interest" description="Disordered" evidence="17">
    <location>
        <begin position="742"/>
        <end position="769"/>
    </location>
</feature>
<keyword evidence="16" id="KW-0175">Coiled coil</keyword>
<keyword evidence="13" id="KW-1015">Disulfide bond</keyword>
<reference evidence="19 20" key="1">
    <citation type="submission" date="2024-04" db="EMBL/GenBank/DDBJ databases">
        <title>Tritrichomonas musculus Genome.</title>
        <authorList>
            <person name="Alves-Ferreira E."/>
            <person name="Grigg M."/>
            <person name="Lorenzi H."/>
            <person name="Galac M."/>
        </authorList>
    </citation>
    <scope>NUCLEOTIDE SEQUENCE [LARGE SCALE GENOMIC DNA]</scope>
    <source>
        <strain evidence="19 20">EAF2021</strain>
    </source>
</reference>
<keyword evidence="4" id="KW-0808">Transferase</keyword>
<keyword evidence="3" id="KW-1003">Cell membrane</keyword>
<keyword evidence="8" id="KW-0418">Kinase</keyword>
<comment type="subcellular location">
    <subcellularLocation>
        <location evidence="1">Cell membrane</location>
        <topology evidence="1">Single-pass type I membrane protein</topology>
    </subcellularLocation>
</comment>
<organism evidence="19 20">
    <name type="scientific">Tritrichomonas musculus</name>
    <dbReference type="NCBI Taxonomy" id="1915356"/>
    <lineage>
        <taxon>Eukaryota</taxon>
        <taxon>Metamonada</taxon>
        <taxon>Parabasalia</taxon>
        <taxon>Tritrichomonadida</taxon>
        <taxon>Tritrichomonadidae</taxon>
        <taxon>Tritrichomonas</taxon>
    </lineage>
</organism>